<proteinExistence type="predicted"/>
<dbReference type="FunFam" id="3.90.650.10:FF:000010">
    <property type="entry name" value="Selenide, water dikinase"/>
    <property type="match status" value="1"/>
</dbReference>
<dbReference type="STRING" id="461836.A0A0L0DEQ3"/>
<dbReference type="PANTHER" id="PTHR10256:SF0">
    <property type="entry name" value="INACTIVE SELENIDE, WATER DIKINASE-LIKE PROTEIN-RELATED"/>
    <property type="match status" value="1"/>
</dbReference>
<dbReference type="PIRSF" id="PIRSF036407">
    <property type="entry name" value="Selenphspht_syn"/>
    <property type="match status" value="1"/>
</dbReference>
<keyword evidence="5" id="KW-0711">Selenium</keyword>
<feature type="domain" description="PurM-like C-terminal" evidence="7">
    <location>
        <begin position="142"/>
        <end position="314"/>
    </location>
</feature>
<dbReference type="PANTHER" id="PTHR10256">
    <property type="entry name" value="SELENIDE, WATER DIKINASE"/>
    <property type="match status" value="1"/>
</dbReference>
<dbReference type="InterPro" id="IPR036676">
    <property type="entry name" value="PurM-like_C_sf"/>
</dbReference>
<sequence>MSSTQYTAIDNEAIGLDCSIIPTAIEGVVTIQTTDYFYPLVEDPYQQGRIACANVLSDLFAMGISRCDTMLMILAASLEMPKDQRMIVTRELIRGFNDLATEAGTSVTGGQTVLNPWPIIGGVASAVVPSDGGYIDPFSLVPGDVMVLTKPIGTQVAVNAYQWLGDHEAGKEGSNWDLIADVLSPAQARVAFALASASMARLNKSGAALMVKHGAHGATDVTGFGLLGHARNLAEHQKAAVHISIHTLPVIENMPAVNDKFNFKLLDGWSSETSGGLLVALPSADAAAAFCADIEAEDGWPAWIVGSVSAGSGSADIVENPPSFRSRSHRALMLTSSYLRPRPSNQISLLGNLKPTAWAPPRACIRS</sequence>
<accession>A0A0L0DEQ3</accession>
<dbReference type="SUPFAM" id="SSF56042">
    <property type="entry name" value="PurM C-terminal domain-like"/>
    <property type="match status" value="1"/>
</dbReference>
<dbReference type="InterPro" id="IPR004536">
    <property type="entry name" value="SPS/SelD"/>
</dbReference>
<dbReference type="OMA" id="LARDWMC"/>
<organism evidence="8 9">
    <name type="scientific">Thecamonas trahens ATCC 50062</name>
    <dbReference type="NCBI Taxonomy" id="461836"/>
    <lineage>
        <taxon>Eukaryota</taxon>
        <taxon>Apusozoa</taxon>
        <taxon>Apusomonadida</taxon>
        <taxon>Apusomonadidae</taxon>
        <taxon>Thecamonas</taxon>
    </lineage>
</organism>
<protein>
    <submittedName>
        <fullName evidence="8">Selenide, water dikinase</fullName>
    </submittedName>
</protein>
<gene>
    <name evidence="8" type="ORF">AMSG_00864</name>
</gene>
<dbReference type="Pfam" id="PF02769">
    <property type="entry name" value="AIRS_C"/>
    <property type="match status" value="1"/>
</dbReference>
<reference evidence="8 9" key="1">
    <citation type="submission" date="2010-05" db="EMBL/GenBank/DDBJ databases">
        <title>The Genome Sequence of Thecamonas trahens ATCC 50062.</title>
        <authorList>
            <consortium name="The Broad Institute Genome Sequencing Platform"/>
            <person name="Russ C."/>
            <person name="Cuomo C."/>
            <person name="Shea T."/>
            <person name="Young S.K."/>
            <person name="Zeng Q."/>
            <person name="Koehrsen M."/>
            <person name="Haas B."/>
            <person name="Borodovsky M."/>
            <person name="Guigo R."/>
            <person name="Alvarado L."/>
            <person name="Berlin A."/>
            <person name="Bochicchio J."/>
            <person name="Borenstein D."/>
            <person name="Chapman S."/>
            <person name="Chen Z."/>
            <person name="Freedman E."/>
            <person name="Gellesch M."/>
            <person name="Goldberg J."/>
            <person name="Griggs A."/>
            <person name="Gujja S."/>
            <person name="Heilman E."/>
            <person name="Heiman D."/>
            <person name="Hepburn T."/>
            <person name="Howarth C."/>
            <person name="Jen D."/>
            <person name="Larson L."/>
            <person name="Mehta T."/>
            <person name="Park D."/>
            <person name="Pearson M."/>
            <person name="Roberts A."/>
            <person name="Saif S."/>
            <person name="Shenoy N."/>
            <person name="Sisk P."/>
            <person name="Stolte C."/>
            <person name="Sykes S."/>
            <person name="Thomson T."/>
            <person name="Walk T."/>
            <person name="White J."/>
            <person name="Yandava C."/>
            <person name="Burger G."/>
            <person name="Gray M.W."/>
            <person name="Holland P.W.H."/>
            <person name="King N."/>
            <person name="Lang F.B.F."/>
            <person name="Roger A.J."/>
            <person name="Ruiz-Trillo I."/>
            <person name="Lander E."/>
            <person name="Nusbaum C."/>
        </authorList>
    </citation>
    <scope>NUCLEOTIDE SEQUENCE [LARGE SCALE GENOMIC DNA]</scope>
    <source>
        <strain evidence="8 9">ATCC 50062</strain>
    </source>
</reference>
<evidence type="ECO:0000313" key="9">
    <source>
        <dbReference type="Proteomes" id="UP000054408"/>
    </source>
</evidence>
<dbReference type="EMBL" id="GL349435">
    <property type="protein sequence ID" value="KNC50705.1"/>
    <property type="molecule type" value="Genomic_DNA"/>
</dbReference>
<keyword evidence="9" id="KW-1185">Reference proteome</keyword>
<dbReference type="InterPro" id="IPR036921">
    <property type="entry name" value="PurM-like_N_sf"/>
</dbReference>
<dbReference type="Gene3D" id="3.90.650.10">
    <property type="entry name" value="PurM-like C-terminal domain"/>
    <property type="match status" value="1"/>
</dbReference>
<dbReference type="Proteomes" id="UP000054408">
    <property type="component" value="Unassembled WGS sequence"/>
</dbReference>
<keyword evidence="2" id="KW-0547">Nucleotide-binding</keyword>
<evidence type="ECO:0000256" key="3">
    <source>
        <dbReference type="ARBA" id="ARBA00022777"/>
    </source>
</evidence>
<name>A0A0L0DEQ3_THETB</name>
<dbReference type="InterPro" id="IPR010918">
    <property type="entry name" value="PurM-like_C_dom"/>
</dbReference>
<keyword evidence="1" id="KW-0808">Transferase</keyword>
<dbReference type="NCBIfam" id="TIGR00476">
    <property type="entry name" value="selD"/>
    <property type="match status" value="1"/>
</dbReference>
<dbReference type="GO" id="GO:0005737">
    <property type="term" value="C:cytoplasm"/>
    <property type="evidence" value="ECO:0007669"/>
    <property type="project" value="TreeGrafter"/>
</dbReference>
<dbReference type="GO" id="GO:0016260">
    <property type="term" value="P:selenocysteine biosynthetic process"/>
    <property type="evidence" value="ECO:0007669"/>
    <property type="project" value="TreeGrafter"/>
</dbReference>
<evidence type="ECO:0000256" key="2">
    <source>
        <dbReference type="ARBA" id="ARBA00022741"/>
    </source>
</evidence>
<keyword evidence="3 8" id="KW-0418">Kinase</keyword>
<dbReference type="Pfam" id="PF00586">
    <property type="entry name" value="AIRS"/>
    <property type="match status" value="1"/>
</dbReference>
<evidence type="ECO:0000259" key="6">
    <source>
        <dbReference type="Pfam" id="PF00586"/>
    </source>
</evidence>
<dbReference type="Gene3D" id="3.30.1330.10">
    <property type="entry name" value="PurM-like, N-terminal domain"/>
    <property type="match status" value="1"/>
</dbReference>
<evidence type="ECO:0000259" key="7">
    <source>
        <dbReference type="Pfam" id="PF02769"/>
    </source>
</evidence>
<dbReference type="AlphaFoldDB" id="A0A0L0DEQ3"/>
<evidence type="ECO:0000256" key="4">
    <source>
        <dbReference type="ARBA" id="ARBA00022840"/>
    </source>
</evidence>
<dbReference type="InterPro" id="IPR016188">
    <property type="entry name" value="PurM-like_N"/>
</dbReference>
<feature type="domain" description="PurM-like N-terminal" evidence="6">
    <location>
        <begin position="26"/>
        <end position="125"/>
    </location>
</feature>
<evidence type="ECO:0000256" key="1">
    <source>
        <dbReference type="ARBA" id="ARBA00022679"/>
    </source>
</evidence>
<dbReference type="GO" id="GO:0005524">
    <property type="term" value="F:ATP binding"/>
    <property type="evidence" value="ECO:0007669"/>
    <property type="project" value="UniProtKB-KW"/>
</dbReference>
<keyword evidence="4" id="KW-0067">ATP-binding</keyword>
<evidence type="ECO:0000313" key="8">
    <source>
        <dbReference type="EMBL" id="KNC50705.1"/>
    </source>
</evidence>
<dbReference type="RefSeq" id="XP_013762582.1">
    <property type="nucleotide sequence ID" value="XM_013907128.1"/>
</dbReference>
<dbReference type="SUPFAM" id="SSF55326">
    <property type="entry name" value="PurM N-terminal domain-like"/>
    <property type="match status" value="1"/>
</dbReference>
<dbReference type="eggNOG" id="KOG3939">
    <property type="taxonomic scope" value="Eukaryota"/>
</dbReference>
<dbReference type="GO" id="GO:0004756">
    <property type="term" value="F:selenide, water dikinase activity"/>
    <property type="evidence" value="ECO:0007669"/>
    <property type="project" value="TreeGrafter"/>
</dbReference>
<dbReference type="OrthoDB" id="409395at2759"/>
<evidence type="ECO:0000256" key="5">
    <source>
        <dbReference type="ARBA" id="ARBA00023266"/>
    </source>
</evidence>
<dbReference type="GeneID" id="25560643"/>